<organism evidence="1 2">
    <name type="scientific">Blastococcus saxobsidens (strain DD2)</name>
    <dbReference type="NCBI Taxonomy" id="1146883"/>
    <lineage>
        <taxon>Bacteria</taxon>
        <taxon>Bacillati</taxon>
        <taxon>Actinomycetota</taxon>
        <taxon>Actinomycetes</taxon>
        <taxon>Geodermatophilales</taxon>
        <taxon>Geodermatophilaceae</taxon>
        <taxon>Blastococcus</taxon>
    </lineage>
</organism>
<accession>H6RQ72</accession>
<keyword evidence="2" id="KW-1185">Reference proteome</keyword>
<dbReference type="AlphaFoldDB" id="H6RQ72"/>
<name>H6RQ72_BLASD</name>
<dbReference type="eggNOG" id="ENOG5030ZP1">
    <property type="taxonomic scope" value="Bacteria"/>
</dbReference>
<reference evidence="1 2" key="1">
    <citation type="journal article" date="2012" name="J. Bacteriol.">
        <title>Genome Sequence of Blastococcus saxobsidens DD2, a Stone-Inhabiting Bacterium.</title>
        <authorList>
            <person name="Chouaia B."/>
            <person name="Crotti E."/>
            <person name="Brusetti L."/>
            <person name="Daffonchio D."/>
            <person name="Essoussi I."/>
            <person name="Nouioui I."/>
            <person name="Sbissi I."/>
            <person name="Ghodhbane-Gtari F."/>
            <person name="Gtari M."/>
            <person name="Vacherie B."/>
            <person name="Barbe V."/>
            <person name="Medigue C."/>
            <person name="Gury J."/>
            <person name="Pujic P."/>
            <person name="Normand P."/>
        </authorList>
    </citation>
    <scope>NUCLEOTIDE SEQUENCE [LARGE SCALE GENOMIC DNA]</scope>
    <source>
        <strain evidence="1 2">DD2</strain>
    </source>
</reference>
<sequence>MTMAPRMRLHLLDAVAGMHPTDAAVRCLALAYPELPDPAGLPLGQRDAALLGLRARLLGDRLVAWTSCDSCGEQSTLELSVAELLEQMGARTEKRWVLQHQGDPLPVRALTSRDLARAAGAPSPEEARDLLVAAALDQVTEPQDAPPLDDELAAAVAASLAEHDPGSEVLLAGSCAVCGEQWSHMLDPARYVVAELAHLGARLLAEVAELARAFGWTEADVLALSDQRRRAYLELASEMTG</sequence>
<evidence type="ECO:0000313" key="1">
    <source>
        <dbReference type="EMBL" id="CCG04039.1"/>
    </source>
</evidence>
<reference evidence="2" key="2">
    <citation type="submission" date="2012-02" db="EMBL/GenBank/DDBJ databases">
        <title>Complete genome sequence of Blastococcus saxobsidens strain DD2.</title>
        <authorList>
            <person name="Genoscope."/>
        </authorList>
    </citation>
    <scope>NUCLEOTIDE SEQUENCE [LARGE SCALE GENOMIC DNA]</scope>
    <source>
        <strain evidence="2">DD2</strain>
    </source>
</reference>
<protein>
    <submittedName>
        <fullName evidence="1">Uncharacterized protein</fullName>
    </submittedName>
</protein>
<dbReference type="KEGG" id="bsd:BLASA_3170"/>
<dbReference type="EMBL" id="FO117623">
    <property type="protein sequence ID" value="CCG04039.1"/>
    <property type="molecule type" value="Genomic_DNA"/>
</dbReference>
<dbReference type="STRING" id="1146883.BLASA_3170"/>
<evidence type="ECO:0000313" key="2">
    <source>
        <dbReference type="Proteomes" id="UP000007517"/>
    </source>
</evidence>
<proteinExistence type="predicted"/>
<dbReference type="HOGENOM" id="CLU_076891_0_0_11"/>
<dbReference type="Proteomes" id="UP000007517">
    <property type="component" value="Chromosome"/>
</dbReference>
<gene>
    <name evidence="1" type="ordered locus">BLASA_3170</name>
</gene>